<evidence type="ECO:0000313" key="4">
    <source>
        <dbReference type="Proteomes" id="UP000192674"/>
    </source>
</evidence>
<comment type="similarity">
    <text evidence="1">Belongs to the short-chain dehydrogenases/reductases (SDR) family.</text>
</comment>
<sequence>MDLRLRGLRAVVTGAGKGIGAAIAESLAAEGTNLVLVSRSQPQLEDIAKRLRADHGVEVDVLAADLSTEDGRREVVSAVDSLDILVNNAGAIPPGGLPDVSEETWRRAWDLKVYGYIFLTQSLYPKIAQSRHGAVLNIIGVAAEEFPPNYIAGASGNRRACPSVRRSR</sequence>
<dbReference type="PANTHER" id="PTHR43639">
    <property type="entry name" value="OXIDOREDUCTASE, SHORT-CHAIN DEHYDROGENASE/REDUCTASE FAMILY (AFU_ORTHOLOGUE AFUA_5G02870)"/>
    <property type="match status" value="1"/>
</dbReference>
<dbReference type="PRINTS" id="PR00081">
    <property type="entry name" value="GDHRDH"/>
</dbReference>
<dbReference type="SUPFAM" id="SSF51735">
    <property type="entry name" value="NAD(P)-binding Rossmann-fold domains"/>
    <property type="match status" value="1"/>
</dbReference>
<dbReference type="Gene3D" id="3.40.50.720">
    <property type="entry name" value="NAD(P)-binding Rossmann-like Domain"/>
    <property type="match status" value="1"/>
</dbReference>
<protein>
    <submittedName>
        <fullName evidence="3">Short chain dehydrogenase</fullName>
    </submittedName>
</protein>
<keyword evidence="2" id="KW-0560">Oxidoreductase</keyword>
<dbReference type="InterPro" id="IPR036291">
    <property type="entry name" value="NAD(P)-bd_dom_sf"/>
</dbReference>
<dbReference type="OrthoDB" id="8959163at2"/>
<reference evidence="3 4" key="1">
    <citation type="submission" date="2017-04" db="EMBL/GenBank/DDBJ databases">
        <authorList>
            <person name="Afonso C.L."/>
            <person name="Miller P.J."/>
            <person name="Scott M.A."/>
            <person name="Spackman E."/>
            <person name="Goraichik I."/>
            <person name="Dimitrov K.M."/>
            <person name="Suarez D.L."/>
            <person name="Swayne D.E."/>
        </authorList>
    </citation>
    <scope>NUCLEOTIDE SEQUENCE [LARGE SCALE GENOMIC DNA]</scope>
    <source>
        <strain evidence="3 4">DSM 43828</strain>
    </source>
</reference>
<evidence type="ECO:0000256" key="2">
    <source>
        <dbReference type="ARBA" id="ARBA00023002"/>
    </source>
</evidence>
<evidence type="ECO:0000313" key="3">
    <source>
        <dbReference type="EMBL" id="SMC83773.1"/>
    </source>
</evidence>
<dbReference type="RefSeq" id="WP_160096451.1">
    <property type="nucleotide sequence ID" value="NZ_FWXV01000002.1"/>
</dbReference>
<dbReference type="CDD" id="cd05233">
    <property type="entry name" value="SDR_c"/>
    <property type="match status" value="1"/>
</dbReference>
<keyword evidence="4" id="KW-1185">Reference proteome</keyword>
<name>A0A1Y5XCE5_KIBAR</name>
<dbReference type="GO" id="GO:0016491">
    <property type="term" value="F:oxidoreductase activity"/>
    <property type="evidence" value="ECO:0007669"/>
    <property type="project" value="UniProtKB-KW"/>
</dbReference>
<dbReference type="AlphaFoldDB" id="A0A1Y5XCE5"/>
<dbReference type="PANTHER" id="PTHR43639:SF1">
    <property type="entry name" value="SHORT-CHAIN DEHYDROGENASE_REDUCTASE FAMILY PROTEIN"/>
    <property type="match status" value="1"/>
</dbReference>
<gene>
    <name evidence="3" type="ORF">SAMN05661093_01958</name>
</gene>
<organism evidence="3 4">
    <name type="scientific">Kibdelosporangium aridum</name>
    <dbReference type="NCBI Taxonomy" id="2030"/>
    <lineage>
        <taxon>Bacteria</taxon>
        <taxon>Bacillati</taxon>
        <taxon>Actinomycetota</taxon>
        <taxon>Actinomycetes</taxon>
        <taxon>Pseudonocardiales</taxon>
        <taxon>Pseudonocardiaceae</taxon>
        <taxon>Kibdelosporangium</taxon>
    </lineage>
</organism>
<evidence type="ECO:0000256" key="1">
    <source>
        <dbReference type="ARBA" id="ARBA00006484"/>
    </source>
</evidence>
<proteinExistence type="inferred from homology"/>
<dbReference type="Proteomes" id="UP000192674">
    <property type="component" value="Unassembled WGS sequence"/>
</dbReference>
<accession>A0A1Y5XCE5</accession>
<dbReference type="EMBL" id="FWXV01000002">
    <property type="protein sequence ID" value="SMC83773.1"/>
    <property type="molecule type" value="Genomic_DNA"/>
</dbReference>
<dbReference type="InterPro" id="IPR002347">
    <property type="entry name" value="SDR_fam"/>
</dbReference>
<dbReference type="Pfam" id="PF00106">
    <property type="entry name" value="adh_short"/>
    <property type="match status" value="1"/>
</dbReference>